<dbReference type="EMBL" id="QMNG01000016">
    <property type="protein sequence ID" value="RLC37006.1"/>
    <property type="molecule type" value="Genomic_DNA"/>
</dbReference>
<evidence type="ECO:0000256" key="2">
    <source>
        <dbReference type="ARBA" id="ARBA00022679"/>
    </source>
</evidence>
<dbReference type="GO" id="GO:0005737">
    <property type="term" value="C:cytoplasm"/>
    <property type="evidence" value="ECO:0007669"/>
    <property type="project" value="TreeGrafter"/>
</dbReference>
<dbReference type="GO" id="GO:0009007">
    <property type="term" value="F:site-specific DNA-methyltransferase (adenine-specific) activity"/>
    <property type="evidence" value="ECO:0007669"/>
    <property type="project" value="TreeGrafter"/>
</dbReference>
<feature type="domain" description="DNA methylase N-4/N-6" evidence="4">
    <location>
        <begin position="231"/>
        <end position="406"/>
    </location>
</feature>
<dbReference type="Proteomes" id="UP000281261">
    <property type="component" value="Unassembled WGS sequence"/>
</dbReference>
<dbReference type="GO" id="GO:0032259">
    <property type="term" value="P:methylation"/>
    <property type="evidence" value="ECO:0007669"/>
    <property type="project" value="UniProtKB-KW"/>
</dbReference>
<dbReference type="InterPro" id="IPR002941">
    <property type="entry name" value="DNA_methylase_N4/N6"/>
</dbReference>
<dbReference type="Pfam" id="PF01555">
    <property type="entry name" value="N6_N4_Mtase"/>
    <property type="match status" value="1"/>
</dbReference>
<proteinExistence type="inferred from homology"/>
<dbReference type="AlphaFoldDB" id="A0A420ZCC8"/>
<dbReference type="PRINTS" id="PR00508">
    <property type="entry name" value="S21N4MTFRASE"/>
</dbReference>
<dbReference type="Gene3D" id="3.40.50.150">
    <property type="entry name" value="Vaccinia Virus protein VP39"/>
    <property type="match status" value="2"/>
</dbReference>
<accession>A0A420ZCC8</accession>
<keyword evidence="2" id="KW-0808">Transferase</keyword>
<dbReference type="PANTHER" id="PTHR13370">
    <property type="entry name" value="RNA METHYLASE-RELATED"/>
    <property type="match status" value="1"/>
</dbReference>
<comment type="caution">
    <text evidence="5">The sequence shown here is derived from an EMBL/GenBank/DDBJ whole genome shotgun (WGS) entry which is preliminary data.</text>
</comment>
<evidence type="ECO:0000256" key="3">
    <source>
        <dbReference type="RuleBase" id="RU362026"/>
    </source>
</evidence>
<evidence type="ECO:0000256" key="1">
    <source>
        <dbReference type="ARBA" id="ARBA00022603"/>
    </source>
</evidence>
<dbReference type="EC" id="2.1.1.-" evidence="3"/>
<evidence type="ECO:0000313" key="6">
    <source>
        <dbReference type="Proteomes" id="UP000281261"/>
    </source>
</evidence>
<name>A0A420ZCC8_UNCK3</name>
<protein>
    <recommendedName>
        <fullName evidence="3">Methyltransferase</fullName>
        <ecNumber evidence="3">2.1.1.-</ecNumber>
    </recommendedName>
</protein>
<dbReference type="GO" id="GO:0003677">
    <property type="term" value="F:DNA binding"/>
    <property type="evidence" value="ECO:0007669"/>
    <property type="project" value="InterPro"/>
</dbReference>
<evidence type="ECO:0000313" key="5">
    <source>
        <dbReference type="EMBL" id="RLC37006.1"/>
    </source>
</evidence>
<dbReference type="InterPro" id="IPR029063">
    <property type="entry name" value="SAM-dependent_MTases_sf"/>
</dbReference>
<sequence length="421" mass="48296">MGKNWDTFTRKSPLKSQVVTWLRPSMKKDTRGMMEFFTPIWKECLRILKPGAFAFVICIPRQDCLSRMIVSLEDAGFDVSFTSIYWVYASGFPKAMNISKMVDKKKAIINKDDSKEAKALDGSYAGFQPKPALEVILVAMKPLETKTYIGQALKNRKGITWLDDGRIPYRGSNDIPNSIVKQTIPQKIYGGGKGLMRGGWSPKEGRFPANILVSDDVLNDGKNWKGGQNKSQAMSIFGNKMKERKQIKRTSNSGSFSRYFSLNAWWEEKIKHLPENVKKIFPFLIVSKASKSEKNRGCENLYWEKDNSDFGYHQVNKERWEWLGQEEERIFKKTKERTSLKAQGNIHITTKPIKLMSYLITIGSRKGDIILDPFAGSGTTLIAAKMLNRQYIGYEINKEYYEIAKKRLQTTIYQKEFGFEA</sequence>
<keyword evidence="1" id="KW-0489">Methyltransferase</keyword>
<comment type="similarity">
    <text evidence="3">Belongs to the N(4)/N(6)-methyltransferase family.</text>
</comment>
<dbReference type="InterPro" id="IPR001091">
    <property type="entry name" value="RM_Methyltransferase"/>
</dbReference>
<gene>
    <name evidence="5" type="ORF">DRH29_03235</name>
</gene>
<dbReference type="SUPFAM" id="SSF53335">
    <property type="entry name" value="S-adenosyl-L-methionine-dependent methyltransferases"/>
    <property type="match status" value="1"/>
</dbReference>
<dbReference type="PANTHER" id="PTHR13370:SF3">
    <property type="entry name" value="TRNA (GUANINE(10)-N2)-METHYLTRANSFERASE HOMOLOG"/>
    <property type="match status" value="1"/>
</dbReference>
<evidence type="ECO:0000259" key="4">
    <source>
        <dbReference type="Pfam" id="PF01555"/>
    </source>
</evidence>
<reference evidence="5 6" key="1">
    <citation type="submission" date="2018-06" db="EMBL/GenBank/DDBJ databases">
        <title>Extensive metabolic versatility and redundancy in microbially diverse, dynamic hydrothermal sediments.</title>
        <authorList>
            <person name="Dombrowski N."/>
            <person name="Teske A."/>
            <person name="Baker B.J."/>
        </authorList>
    </citation>
    <scope>NUCLEOTIDE SEQUENCE [LARGE SCALE GENOMIC DNA]</scope>
    <source>
        <strain evidence="5">B79_G16</strain>
    </source>
</reference>
<organism evidence="5 6">
    <name type="scientific">candidate division Kazan bacterium</name>
    <dbReference type="NCBI Taxonomy" id="2202143"/>
    <lineage>
        <taxon>Bacteria</taxon>
        <taxon>Bacteria division Kazan-3B-28</taxon>
    </lineage>
</organism>
<dbReference type="GO" id="GO:0008170">
    <property type="term" value="F:N-methyltransferase activity"/>
    <property type="evidence" value="ECO:0007669"/>
    <property type="project" value="InterPro"/>
</dbReference>